<accession>A0A6A7A2H9</accession>
<keyword evidence="5" id="KW-0469">Meiosis</keyword>
<evidence type="ECO:0000256" key="2">
    <source>
        <dbReference type="ARBA" id="ARBA00007922"/>
    </source>
</evidence>
<evidence type="ECO:0000313" key="7">
    <source>
        <dbReference type="EMBL" id="KAF2827333.1"/>
    </source>
</evidence>
<dbReference type="GO" id="GO:0000794">
    <property type="term" value="C:condensed nuclear chromosome"/>
    <property type="evidence" value="ECO:0007669"/>
    <property type="project" value="TreeGrafter"/>
</dbReference>
<evidence type="ECO:0000256" key="1">
    <source>
        <dbReference type="ARBA" id="ARBA00004123"/>
    </source>
</evidence>
<keyword evidence="8" id="KW-1185">Reference proteome</keyword>
<dbReference type="Pfam" id="PF07106">
    <property type="entry name" value="WHD_TBPIP"/>
    <property type="match status" value="1"/>
</dbReference>
<protein>
    <submittedName>
        <fullName evidence="7">Tat binding protein 1-interacting</fullName>
    </submittedName>
</protein>
<dbReference type="PANTHER" id="PTHR15938">
    <property type="entry name" value="TBP-1 INTERACTING PROTEIN"/>
    <property type="match status" value="1"/>
</dbReference>
<sequence length="226" mass="25319">MAPRKKTEEKASPNEAADMVLHYLHRQNRPYSAIDVSANLHNKVTKTAAAKVLKDLHEQKKIHGCPAANRLPRHPGTLLFHPKAQQTLTLIQDPTLTCTPEQLAALDTTTTSLRNQTIQLIATAKILRSTLSSLNSELSTADLVASVAGLESEKAEILSRLESLKQGKAKKVTKEQREQVEREWKKAGSVARKREKVARECWRFIEDRVMDGEAREELRESLGLDD</sequence>
<comment type="subcellular location">
    <subcellularLocation>
        <location evidence="1">Nucleus</location>
    </subcellularLocation>
</comment>
<dbReference type="GO" id="GO:0120230">
    <property type="term" value="F:recombinase activator activity"/>
    <property type="evidence" value="ECO:0007669"/>
    <property type="project" value="TreeGrafter"/>
</dbReference>
<keyword evidence="4" id="KW-0539">Nucleus</keyword>
<reference evidence="7" key="1">
    <citation type="journal article" date="2020" name="Stud. Mycol.">
        <title>101 Dothideomycetes genomes: a test case for predicting lifestyles and emergence of pathogens.</title>
        <authorList>
            <person name="Haridas S."/>
            <person name="Albert R."/>
            <person name="Binder M."/>
            <person name="Bloem J."/>
            <person name="Labutti K."/>
            <person name="Salamov A."/>
            <person name="Andreopoulos B."/>
            <person name="Baker S."/>
            <person name="Barry K."/>
            <person name="Bills G."/>
            <person name="Bluhm B."/>
            <person name="Cannon C."/>
            <person name="Castanera R."/>
            <person name="Culley D."/>
            <person name="Daum C."/>
            <person name="Ezra D."/>
            <person name="Gonzalez J."/>
            <person name="Henrissat B."/>
            <person name="Kuo A."/>
            <person name="Liang C."/>
            <person name="Lipzen A."/>
            <person name="Lutzoni F."/>
            <person name="Magnuson J."/>
            <person name="Mondo S."/>
            <person name="Nolan M."/>
            <person name="Ohm R."/>
            <person name="Pangilinan J."/>
            <person name="Park H.-J."/>
            <person name="Ramirez L."/>
            <person name="Alfaro M."/>
            <person name="Sun H."/>
            <person name="Tritt A."/>
            <person name="Yoshinaga Y."/>
            <person name="Zwiers L.-H."/>
            <person name="Turgeon B."/>
            <person name="Goodwin S."/>
            <person name="Spatafora J."/>
            <person name="Crous P."/>
            <person name="Grigoriev I."/>
        </authorList>
    </citation>
    <scope>NUCLEOTIDE SEQUENCE</scope>
    <source>
        <strain evidence="7">CBS 113818</strain>
    </source>
</reference>
<dbReference type="EMBL" id="MU006224">
    <property type="protein sequence ID" value="KAF2827333.1"/>
    <property type="molecule type" value="Genomic_DNA"/>
</dbReference>
<dbReference type="AlphaFoldDB" id="A0A6A7A2H9"/>
<dbReference type="GO" id="GO:0010774">
    <property type="term" value="P:meiotic strand invasion involved in reciprocal meiotic recombination"/>
    <property type="evidence" value="ECO:0007669"/>
    <property type="project" value="TreeGrafter"/>
</dbReference>
<dbReference type="PANTHER" id="PTHR15938:SF0">
    <property type="entry name" value="HOMOLOGOUS-PAIRING PROTEIN 2 HOMOLOG"/>
    <property type="match status" value="1"/>
</dbReference>
<dbReference type="InterPro" id="IPR010776">
    <property type="entry name" value="Hop2_WH_dom"/>
</dbReference>
<organism evidence="7 8">
    <name type="scientific">Ophiobolus disseminans</name>
    <dbReference type="NCBI Taxonomy" id="1469910"/>
    <lineage>
        <taxon>Eukaryota</taxon>
        <taxon>Fungi</taxon>
        <taxon>Dikarya</taxon>
        <taxon>Ascomycota</taxon>
        <taxon>Pezizomycotina</taxon>
        <taxon>Dothideomycetes</taxon>
        <taxon>Pleosporomycetidae</taxon>
        <taxon>Pleosporales</taxon>
        <taxon>Pleosporineae</taxon>
        <taxon>Phaeosphaeriaceae</taxon>
        <taxon>Ophiobolus</taxon>
    </lineage>
</organism>
<comment type="similarity">
    <text evidence="2">Belongs to the HOP2 family.</text>
</comment>
<dbReference type="GO" id="GO:0120231">
    <property type="term" value="C:DNA recombinase auxiliary factor complex"/>
    <property type="evidence" value="ECO:0007669"/>
    <property type="project" value="TreeGrafter"/>
</dbReference>
<evidence type="ECO:0000256" key="3">
    <source>
        <dbReference type="ARBA" id="ARBA00023172"/>
    </source>
</evidence>
<gene>
    <name evidence="7" type="ORF">CC86DRAFT_321289</name>
</gene>
<evidence type="ECO:0000256" key="5">
    <source>
        <dbReference type="ARBA" id="ARBA00023254"/>
    </source>
</evidence>
<dbReference type="Gene3D" id="1.10.10.10">
    <property type="entry name" value="Winged helix-like DNA-binding domain superfamily/Winged helix DNA-binding domain"/>
    <property type="match status" value="1"/>
</dbReference>
<proteinExistence type="inferred from homology"/>
<dbReference type="InterPro" id="IPR036388">
    <property type="entry name" value="WH-like_DNA-bd_sf"/>
</dbReference>
<dbReference type="GO" id="GO:0003690">
    <property type="term" value="F:double-stranded DNA binding"/>
    <property type="evidence" value="ECO:0007669"/>
    <property type="project" value="TreeGrafter"/>
</dbReference>
<evidence type="ECO:0000313" key="8">
    <source>
        <dbReference type="Proteomes" id="UP000799424"/>
    </source>
</evidence>
<dbReference type="GO" id="GO:0007129">
    <property type="term" value="P:homologous chromosome pairing at meiosis"/>
    <property type="evidence" value="ECO:0007669"/>
    <property type="project" value="TreeGrafter"/>
</dbReference>
<evidence type="ECO:0000259" key="6">
    <source>
        <dbReference type="Pfam" id="PF07106"/>
    </source>
</evidence>
<dbReference type="Proteomes" id="UP000799424">
    <property type="component" value="Unassembled WGS sequence"/>
</dbReference>
<feature type="domain" description="Homologous-pairing protein 2 winged helix" evidence="6">
    <location>
        <begin position="15"/>
        <end position="63"/>
    </location>
</feature>
<name>A0A6A7A2H9_9PLEO</name>
<evidence type="ECO:0000256" key="4">
    <source>
        <dbReference type="ARBA" id="ARBA00023242"/>
    </source>
</evidence>
<dbReference type="GO" id="GO:0000709">
    <property type="term" value="P:meiotic joint molecule formation"/>
    <property type="evidence" value="ECO:0007669"/>
    <property type="project" value="TreeGrafter"/>
</dbReference>
<dbReference type="OrthoDB" id="272266at2759"/>
<keyword evidence="3" id="KW-0233">DNA recombination</keyword>